<evidence type="ECO:0000256" key="10">
    <source>
        <dbReference type="SAM" id="MobiDB-lite"/>
    </source>
</evidence>
<dbReference type="PRINTS" id="PR00851">
    <property type="entry name" value="XRODRMPGMNTB"/>
</dbReference>
<dbReference type="PROSITE" id="PS51192">
    <property type="entry name" value="HELICASE_ATP_BIND_1"/>
    <property type="match status" value="1"/>
</dbReference>
<dbReference type="CDD" id="cd18029">
    <property type="entry name" value="DEXHc_XPB"/>
    <property type="match status" value="1"/>
</dbReference>
<keyword evidence="5" id="KW-0067">ATP-binding</keyword>
<keyword evidence="14" id="KW-1185">Reference proteome</keyword>
<protein>
    <recommendedName>
        <fullName evidence="8">DNA 3'-5' helicase</fullName>
        <ecNumber evidence="8">5.6.2.4</ecNumber>
    </recommendedName>
</protein>
<comment type="catalytic activity">
    <reaction evidence="9">
        <text>ATP + H2O = ADP + phosphate + H(+)</text>
        <dbReference type="Rhea" id="RHEA:13065"/>
        <dbReference type="ChEBI" id="CHEBI:15377"/>
        <dbReference type="ChEBI" id="CHEBI:15378"/>
        <dbReference type="ChEBI" id="CHEBI:30616"/>
        <dbReference type="ChEBI" id="CHEBI:43474"/>
        <dbReference type="ChEBI" id="CHEBI:456216"/>
        <dbReference type="EC" id="5.6.2.4"/>
    </reaction>
</comment>
<dbReference type="EC" id="5.6.2.4" evidence="8"/>
<keyword evidence="3" id="KW-0378">Hydrolase</keyword>
<dbReference type="PANTHER" id="PTHR11274">
    <property type="entry name" value="RAD25/XP-B DNA REPAIR HELICASE"/>
    <property type="match status" value="1"/>
</dbReference>
<keyword evidence="4 13" id="KW-0347">Helicase</keyword>
<dbReference type="Pfam" id="PF04851">
    <property type="entry name" value="ResIII"/>
    <property type="match status" value="1"/>
</dbReference>
<accession>A0A432MEG3</accession>
<keyword evidence="2" id="KW-0547">Nucleotide-binding</keyword>
<dbReference type="Pfam" id="PF13625">
    <property type="entry name" value="Helicase_C_3"/>
    <property type="match status" value="1"/>
</dbReference>
<name>A0A432MEG3_9BACT</name>
<dbReference type="GO" id="GO:0043138">
    <property type="term" value="F:3'-5' DNA helicase activity"/>
    <property type="evidence" value="ECO:0007669"/>
    <property type="project" value="UniProtKB-EC"/>
</dbReference>
<comment type="catalytic activity">
    <reaction evidence="7">
        <text>Couples ATP hydrolysis with the unwinding of duplex DNA by translocating in the 3'-5' direction.</text>
        <dbReference type="EC" id="5.6.2.4"/>
    </reaction>
</comment>
<dbReference type="GO" id="GO:0003677">
    <property type="term" value="F:DNA binding"/>
    <property type="evidence" value="ECO:0007669"/>
    <property type="project" value="InterPro"/>
</dbReference>
<organism evidence="13 14">
    <name type="scientific">Tautonia sociabilis</name>
    <dbReference type="NCBI Taxonomy" id="2080755"/>
    <lineage>
        <taxon>Bacteria</taxon>
        <taxon>Pseudomonadati</taxon>
        <taxon>Planctomycetota</taxon>
        <taxon>Planctomycetia</taxon>
        <taxon>Isosphaerales</taxon>
        <taxon>Isosphaeraceae</taxon>
        <taxon>Tautonia</taxon>
    </lineage>
</organism>
<dbReference type="PANTHER" id="PTHR11274:SF0">
    <property type="entry name" value="GENERAL TRANSCRIPTION AND DNA REPAIR FACTOR IIH HELICASE SUBUNIT XPB"/>
    <property type="match status" value="1"/>
</dbReference>
<dbReference type="AlphaFoldDB" id="A0A432MEG3"/>
<dbReference type="InterPro" id="IPR050615">
    <property type="entry name" value="ATP-dep_DNA_Helicase"/>
</dbReference>
<dbReference type="SMART" id="SM00490">
    <property type="entry name" value="HELICc"/>
    <property type="match status" value="1"/>
</dbReference>
<evidence type="ECO:0000256" key="9">
    <source>
        <dbReference type="ARBA" id="ARBA00048988"/>
    </source>
</evidence>
<keyword evidence="6" id="KW-0413">Isomerase</keyword>
<dbReference type="CDD" id="cd18789">
    <property type="entry name" value="SF2_C_XPB"/>
    <property type="match status" value="1"/>
</dbReference>
<evidence type="ECO:0000256" key="6">
    <source>
        <dbReference type="ARBA" id="ARBA00023235"/>
    </source>
</evidence>
<gene>
    <name evidence="13" type="ORF">TsocGM_21655</name>
</gene>
<dbReference type="GO" id="GO:0005524">
    <property type="term" value="F:ATP binding"/>
    <property type="evidence" value="ECO:0007669"/>
    <property type="project" value="UniProtKB-KW"/>
</dbReference>
<dbReference type="OrthoDB" id="9802848at2"/>
<evidence type="ECO:0000256" key="7">
    <source>
        <dbReference type="ARBA" id="ARBA00034617"/>
    </source>
</evidence>
<dbReference type="InterPro" id="IPR027417">
    <property type="entry name" value="P-loop_NTPase"/>
</dbReference>
<sequence length="599" mass="66846">MEPMQQYNPANPLIVQGDRTVLLEVDNPLYPEARDALAPFAELEKSPEHIHTYRLTPLSLWNAAAAGMSAEEMVEVLSRFTKFPLPPNLGADLAEMVGRYGRVRLERVAGELRLISSDRPLLEELARRKGLRDLLFHRIDETSFAVDDSHRGLLKQQLIAAGYPAEDLAGYSPGTPLEVGLREGTAASGRPFHVRDYQRQAVDAFYAGGDARGGSGVVVLPCGAGKTIVGIAAMARIKTQTLVLTTSTTAVEQWRREILDKTDLTEDQVATYTGDSDKKIAPVTLATYQIVTYRPSKTGPFPHFKLFAERDWGLIVYDEVHLLPAPVFRVTADIQARRRLGLTATLVREDGREDDVFSLIGPKKFDVPWRILEQKGWIAAARCVEIRAGLPDPNRMEYAIAEWRDKFRLASENPLKDELVAELLSRHDGPEDRVLIIGQYLNQLRRLSDRFDVPLITGQTSNGVREDLYGKFRRGEIRRLILSKVGNFAIDLPDANVMIQVSGTFGSRQEEAQRLGRILRPKGGDEPARFYSLVSRDTREMEFAHHRQLFLTEQGYSYEIADASDLLDGLDLGPCPPGVDLDDSPSRPVPIERAGARGE</sequence>
<dbReference type="InterPro" id="IPR032830">
    <property type="entry name" value="XPB/Ssl2_N"/>
</dbReference>
<dbReference type="EMBL" id="RYZH01000056">
    <property type="protein sequence ID" value="RUL83794.1"/>
    <property type="molecule type" value="Genomic_DNA"/>
</dbReference>
<feature type="domain" description="Helicase C-terminal" evidence="12">
    <location>
        <begin position="415"/>
        <end position="568"/>
    </location>
</feature>
<comment type="similarity">
    <text evidence="1">Belongs to the helicase family. RAD25/XPB subfamily.</text>
</comment>
<feature type="region of interest" description="Disordered" evidence="10">
    <location>
        <begin position="574"/>
        <end position="599"/>
    </location>
</feature>
<evidence type="ECO:0000313" key="14">
    <source>
        <dbReference type="Proteomes" id="UP000280296"/>
    </source>
</evidence>
<dbReference type="Gene3D" id="3.40.50.300">
    <property type="entry name" value="P-loop containing nucleotide triphosphate hydrolases"/>
    <property type="match status" value="2"/>
</dbReference>
<dbReference type="GO" id="GO:0016787">
    <property type="term" value="F:hydrolase activity"/>
    <property type="evidence" value="ECO:0007669"/>
    <property type="project" value="UniProtKB-KW"/>
</dbReference>
<dbReference type="InterPro" id="IPR001650">
    <property type="entry name" value="Helicase_C-like"/>
</dbReference>
<dbReference type="Proteomes" id="UP000280296">
    <property type="component" value="Unassembled WGS sequence"/>
</dbReference>
<dbReference type="RefSeq" id="WP_126727548.1">
    <property type="nucleotide sequence ID" value="NZ_RYZH01000056.1"/>
</dbReference>
<reference evidence="13 14" key="1">
    <citation type="submission" date="2018-12" db="EMBL/GenBank/DDBJ databases">
        <authorList>
            <person name="Toschakov S.V."/>
        </authorList>
    </citation>
    <scope>NUCLEOTIDE SEQUENCE [LARGE SCALE GENOMIC DNA]</scope>
    <source>
        <strain evidence="13 14">GM2012</strain>
    </source>
</reference>
<dbReference type="PROSITE" id="PS51194">
    <property type="entry name" value="HELICASE_CTER"/>
    <property type="match status" value="1"/>
</dbReference>
<evidence type="ECO:0000256" key="5">
    <source>
        <dbReference type="ARBA" id="ARBA00022840"/>
    </source>
</evidence>
<dbReference type="InterPro" id="IPR032438">
    <property type="entry name" value="ERCC3_RAD25_C"/>
</dbReference>
<proteinExistence type="inferred from homology"/>
<evidence type="ECO:0000259" key="12">
    <source>
        <dbReference type="PROSITE" id="PS51194"/>
    </source>
</evidence>
<dbReference type="NCBIfam" id="NF045503">
    <property type="entry name" value="repair_heli_XPB"/>
    <property type="match status" value="1"/>
</dbReference>
<evidence type="ECO:0000256" key="1">
    <source>
        <dbReference type="ARBA" id="ARBA00006637"/>
    </source>
</evidence>
<dbReference type="SMART" id="SM00487">
    <property type="entry name" value="DEXDc"/>
    <property type="match status" value="1"/>
</dbReference>
<evidence type="ECO:0000256" key="2">
    <source>
        <dbReference type="ARBA" id="ARBA00022741"/>
    </source>
</evidence>
<evidence type="ECO:0000259" key="11">
    <source>
        <dbReference type="PROSITE" id="PS51192"/>
    </source>
</evidence>
<reference evidence="13 14" key="2">
    <citation type="submission" date="2019-01" db="EMBL/GenBank/DDBJ databases">
        <title>Tautonia sociabilis, a novel thermotolerant planctomycete of Isosphaeraceae family, isolated from a 4000 m deep subterranean habitat.</title>
        <authorList>
            <person name="Kovaleva O.L."/>
            <person name="Elcheninov A.G."/>
            <person name="Van Heerden E."/>
            <person name="Toshchakov S.V."/>
            <person name="Novikov A."/>
            <person name="Bonch-Osmolovskaya E.A."/>
            <person name="Kublanov I.V."/>
        </authorList>
    </citation>
    <scope>NUCLEOTIDE SEQUENCE [LARGE SCALE GENOMIC DNA]</scope>
    <source>
        <strain evidence="13 14">GM2012</strain>
    </source>
</reference>
<dbReference type="InterPro" id="IPR014001">
    <property type="entry name" value="Helicase_ATP-bd"/>
</dbReference>
<evidence type="ECO:0000313" key="13">
    <source>
        <dbReference type="EMBL" id="RUL83794.1"/>
    </source>
</evidence>
<dbReference type="InterPro" id="IPR006935">
    <property type="entry name" value="Helicase/UvrB_N"/>
</dbReference>
<dbReference type="Pfam" id="PF16203">
    <property type="entry name" value="ERCC3_RAD25_C"/>
    <property type="match status" value="1"/>
</dbReference>
<comment type="caution">
    <text evidence="13">The sequence shown here is derived from an EMBL/GenBank/DDBJ whole genome shotgun (WGS) entry which is preliminary data.</text>
</comment>
<dbReference type="SUPFAM" id="SSF52540">
    <property type="entry name" value="P-loop containing nucleoside triphosphate hydrolases"/>
    <property type="match status" value="2"/>
</dbReference>
<feature type="domain" description="Helicase ATP-binding" evidence="11">
    <location>
        <begin position="207"/>
        <end position="364"/>
    </location>
</feature>
<evidence type="ECO:0000256" key="3">
    <source>
        <dbReference type="ARBA" id="ARBA00022801"/>
    </source>
</evidence>
<evidence type="ECO:0000256" key="4">
    <source>
        <dbReference type="ARBA" id="ARBA00022806"/>
    </source>
</evidence>
<evidence type="ECO:0000256" key="8">
    <source>
        <dbReference type="ARBA" id="ARBA00034808"/>
    </source>
</evidence>